<dbReference type="GO" id="GO:0005524">
    <property type="term" value="F:ATP binding"/>
    <property type="evidence" value="ECO:0007669"/>
    <property type="project" value="InterPro"/>
</dbReference>
<protein>
    <submittedName>
        <fullName evidence="3">AAA domain (Dynein-related subfamily)</fullName>
    </submittedName>
</protein>
<dbReference type="STRING" id="390242.SAMN04488024_101653"/>
<reference evidence="4" key="1">
    <citation type="submission" date="2016-10" db="EMBL/GenBank/DDBJ databases">
        <authorList>
            <person name="Varghese N."/>
            <person name="Submissions S."/>
        </authorList>
    </citation>
    <scope>NUCLEOTIDE SEQUENCE [LARGE SCALE GENOMIC DNA]</scope>
    <source>
        <strain evidence="4">DSM 18609</strain>
    </source>
</reference>
<dbReference type="Proteomes" id="UP000199455">
    <property type="component" value="Unassembled WGS sequence"/>
</dbReference>
<dbReference type="InterPro" id="IPR058807">
    <property type="entry name" value="ScoMcrA_N"/>
</dbReference>
<feature type="domain" description="ScoMcrA-like N-terminal head" evidence="2">
    <location>
        <begin position="5"/>
        <end position="81"/>
    </location>
</feature>
<dbReference type="Pfam" id="PF26345">
    <property type="entry name" value="ScoMcrA_N"/>
    <property type="match status" value="1"/>
</dbReference>
<evidence type="ECO:0000313" key="3">
    <source>
        <dbReference type="EMBL" id="SDC25844.1"/>
    </source>
</evidence>
<dbReference type="Gene3D" id="3.40.50.300">
    <property type="entry name" value="P-loop containing nucleotide triphosphate hydrolases"/>
    <property type="match status" value="1"/>
</dbReference>
<dbReference type="InterPro" id="IPR011704">
    <property type="entry name" value="ATPase_dyneun-rel_AAA"/>
</dbReference>
<evidence type="ECO:0000259" key="1">
    <source>
        <dbReference type="Pfam" id="PF07728"/>
    </source>
</evidence>
<proteinExistence type="predicted"/>
<accession>A0A1G6K4F4</accession>
<evidence type="ECO:0000259" key="2">
    <source>
        <dbReference type="Pfam" id="PF26345"/>
    </source>
</evidence>
<dbReference type="RefSeq" id="WP_039471959.1">
    <property type="nucleotide sequence ID" value="NZ_FMZH01000001.1"/>
</dbReference>
<dbReference type="GO" id="GO:0016887">
    <property type="term" value="F:ATP hydrolysis activity"/>
    <property type="evidence" value="ECO:0007669"/>
    <property type="project" value="InterPro"/>
</dbReference>
<name>A0A1G6K4F4_9SPHI</name>
<feature type="domain" description="ATPase dynein-related AAA" evidence="1">
    <location>
        <begin position="673"/>
        <end position="754"/>
    </location>
</feature>
<dbReference type="InterPro" id="IPR027417">
    <property type="entry name" value="P-loop_NTPase"/>
</dbReference>
<evidence type="ECO:0000313" key="4">
    <source>
        <dbReference type="Proteomes" id="UP000199455"/>
    </source>
</evidence>
<dbReference type="Pfam" id="PF07728">
    <property type="entry name" value="AAA_5"/>
    <property type="match status" value="1"/>
</dbReference>
<gene>
    <name evidence="3" type="ORF">SAMN04488024_101653</name>
</gene>
<dbReference type="PANTHER" id="PTHR37291:SF1">
    <property type="entry name" value="TYPE IV METHYL-DIRECTED RESTRICTION ENZYME ECOKMCRB SUBUNIT"/>
    <property type="match status" value="1"/>
</dbReference>
<sequence>MIPKNITKEHVLQAIADIRENGLRYPLGKSSIYDLSYENKKYPPKHVIVIANEFANGELLAHDQFTTSMAQRFLLLLGAEFMIEKRTNDPVQQMIEGYKEDLVEKGLNDELYKWRMLKDIGGKPDLSGLDFAEKIRTITYDNLIFHTTRGVRNHILAENPQAYREALEVLFNENLLLGERINLFQAMIDEAYRAMGQTLFHHQDERAIATFLTVKYPEKYTFYKSSFYVKYCIKLGEKTKKKNEKYIHYLKLVEDLVERYIKPDSELLEIVSEKLPPGLFQDQHHKLLAQDILYKMLDKNEVTFKSVIGDLQSAMQEEESILKDFSIDYAHLKDNGFSGRKDSYVWIRDAAGLIGNRDAHFEVSIRTRNAYKNCFFVDIHFEGKQAQKFKTLIGNELPEGLEWIPWQDGHSIGTKTGLNPFDEDVVDQITEQLLFLENSIADRVRYVMPLDPEKVSEKNNFEKMELNQILYGPPGTGKTYHTIDRALKIIDPVFYAANRNDRHALTRQFRDLLISDFDNGKGQIAFCTFHQSMSYEDFIEGIKPVSPKGTEGAVNYQVTDGLFKKICLQASKTKSVSGFDDSYDKFVNEVVENENVLVLYTPKLKKPFNIRINSNHNVVAIPQTENATEMVVTRSMVMNYMTNGIVDDWKSYTIAISEHIQAHYPFQVTDEDNTKKNFVLIIDEINRGNISQIFGELITLIEDSKRKDADEELRIILPYSAHAFSVPRNLYIIGTMNTADRSVEALDTALRRRFSFEEMPSRAELLDSRRLIWQLWWAYEDKPWNDPKFLEKETPLYHFLGASELEEMNEDKKEEIWNKMKYAGADERIFGENFNGFNLKVFLMSINARLEKLLSADHVIGHSYFMSIYSMEDLRHVIYNKVIPLLQEYFYGDLSKIGPVLGAGFIREKKLGGGEVFAQFDFDPDELDGKAVYEILDYRVKETFEIDLDGKKHIINFEGALDLLLGKKLSSYA</sequence>
<dbReference type="EMBL" id="FMZH01000001">
    <property type="protein sequence ID" value="SDC25844.1"/>
    <property type="molecule type" value="Genomic_DNA"/>
</dbReference>
<dbReference type="AlphaFoldDB" id="A0A1G6K4F4"/>
<dbReference type="PANTHER" id="PTHR37291">
    <property type="entry name" value="5-METHYLCYTOSINE-SPECIFIC RESTRICTION ENZYME B"/>
    <property type="match status" value="1"/>
</dbReference>
<dbReference type="InterPro" id="IPR052934">
    <property type="entry name" value="Methyl-DNA_Rec/Restrict_Enz"/>
</dbReference>
<dbReference type="SUPFAM" id="SSF52540">
    <property type="entry name" value="P-loop containing nucleoside triphosphate hydrolases"/>
    <property type="match status" value="1"/>
</dbReference>
<organism evidence="3 4">
    <name type="scientific">Pedobacter soli</name>
    <dbReference type="NCBI Taxonomy" id="390242"/>
    <lineage>
        <taxon>Bacteria</taxon>
        <taxon>Pseudomonadati</taxon>
        <taxon>Bacteroidota</taxon>
        <taxon>Sphingobacteriia</taxon>
        <taxon>Sphingobacteriales</taxon>
        <taxon>Sphingobacteriaceae</taxon>
        <taxon>Pedobacter</taxon>
    </lineage>
</organism>
<keyword evidence="4" id="KW-1185">Reference proteome</keyword>